<accession>A0A8R1E3V2</accession>
<protein>
    <submittedName>
        <fullName evidence="2">Uncharacterized protein</fullName>
    </submittedName>
</protein>
<dbReference type="AlphaFoldDB" id="A0A8R1E3V2"/>
<dbReference type="Proteomes" id="UP000005237">
    <property type="component" value="Unassembled WGS sequence"/>
</dbReference>
<reference evidence="2" key="2">
    <citation type="submission" date="2022-06" db="UniProtKB">
        <authorList>
            <consortium name="EnsemblMetazoa"/>
        </authorList>
    </citation>
    <scope>IDENTIFICATION</scope>
    <source>
        <strain evidence="2">DF5081</strain>
    </source>
</reference>
<evidence type="ECO:0000256" key="1">
    <source>
        <dbReference type="SAM" id="MobiDB-lite"/>
    </source>
</evidence>
<reference evidence="3" key="1">
    <citation type="submission" date="2010-08" db="EMBL/GenBank/DDBJ databases">
        <authorList>
            <consortium name="Caenorhabditis japonica Sequencing Consortium"/>
            <person name="Wilson R.K."/>
        </authorList>
    </citation>
    <scope>NUCLEOTIDE SEQUENCE [LARGE SCALE GENOMIC DNA]</scope>
    <source>
        <strain evidence="3">DF5081</strain>
    </source>
</reference>
<feature type="compositionally biased region" description="Basic and acidic residues" evidence="1">
    <location>
        <begin position="25"/>
        <end position="35"/>
    </location>
</feature>
<evidence type="ECO:0000313" key="2">
    <source>
        <dbReference type="EnsemblMetazoa" id="CJA21078a.1"/>
    </source>
</evidence>
<proteinExistence type="predicted"/>
<sequence length="103" mass="11634">MTNFTLGDADSERVGSASRCHRHSRLGDADSKRVDGASCCRCRGRLGDADSERKNVTDTILSLNELFALLRYLPNMSRRLIQILQDRLECLPLPEHDDTDEEN</sequence>
<name>A0A8R1E3V2_CAEJA</name>
<evidence type="ECO:0000313" key="3">
    <source>
        <dbReference type="Proteomes" id="UP000005237"/>
    </source>
</evidence>
<organism evidence="2 3">
    <name type="scientific">Caenorhabditis japonica</name>
    <dbReference type="NCBI Taxonomy" id="281687"/>
    <lineage>
        <taxon>Eukaryota</taxon>
        <taxon>Metazoa</taxon>
        <taxon>Ecdysozoa</taxon>
        <taxon>Nematoda</taxon>
        <taxon>Chromadorea</taxon>
        <taxon>Rhabditida</taxon>
        <taxon>Rhabditina</taxon>
        <taxon>Rhabditomorpha</taxon>
        <taxon>Rhabditoidea</taxon>
        <taxon>Rhabditidae</taxon>
        <taxon>Peloderinae</taxon>
        <taxon>Caenorhabditis</taxon>
    </lineage>
</organism>
<keyword evidence="3" id="KW-1185">Reference proteome</keyword>
<dbReference type="EnsemblMetazoa" id="CJA21078a.1">
    <property type="protein sequence ID" value="CJA21078a.1"/>
    <property type="gene ID" value="WBGene00176650"/>
</dbReference>
<feature type="region of interest" description="Disordered" evidence="1">
    <location>
        <begin position="1"/>
        <end position="35"/>
    </location>
</feature>